<evidence type="ECO:0000313" key="3">
    <source>
        <dbReference type="Proteomes" id="UP000585050"/>
    </source>
</evidence>
<name>A0A7X8SP62_9BACT</name>
<dbReference type="Pfam" id="PF18962">
    <property type="entry name" value="Por_Secre_tail"/>
    <property type="match status" value="1"/>
</dbReference>
<reference evidence="2 3" key="1">
    <citation type="submission" date="2020-04" db="EMBL/GenBank/DDBJ databases">
        <title>Flammeovirga sp. SR4, a novel species isolated from seawater.</title>
        <authorList>
            <person name="Wang X."/>
        </authorList>
    </citation>
    <scope>NUCLEOTIDE SEQUENCE [LARGE SCALE GENOMIC DNA]</scope>
    <source>
        <strain evidence="2 3">SR4</strain>
    </source>
</reference>
<feature type="domain" description="Secretion system C-terminal sorting" evidence="1">
    <location>
        <begin position="477"/>
        <end position="541"/>
    </location>
</feature>
<organism evidence="2 3">
    <name type="scientific">Flammeovirga agarivorans</name>
    <dbReference type="NCBI Taxonomy" id="2726742"/>
    <lineage>
        <taxon>Bacteria</taxon>
        <taxon>Pseudomonadati</taxon>
        <taxon>Bacteroidota</taxon>
        <taxon>Cytophagia</taxon>
        <taxon>Cytophagales</taxon>
        <taxon>Flammeovirgaceae</taxon>
        <taxon>Flammeovirga</taxon>
    </lineage>
</organism>
<dbReference type="NCBIfam" id="TIGR04183">
    <property type="entry name" value="Por_Secre_tail"/>
    <property type="match status" value="1"/>
</dbReference>
<protein>
    <submittedName>
        <fullName evidence="2">T9SS type A sorting domain-containing protein</fullName>
    </submittedName>
</protein>
<dbReference type="SUPFAM" id="SSF63825">
    <property type="entry name" value="YWTD domain"/>
    <property type="match status" value="1"/>
</dbReference>
<gene>
    <name evidence="2" type="ORF">HGP29_21740</name>
</gene>
<dbReference type="EMBL" id="JABAIL010000008">
    <property type="protein sequence ID" value="NLR93838.1"/>
    <property type="molecule type" value="Genomic_DNA"/>
</dbReference>
<sequence>MNKLLLTLTMILGIIPLTFGQSDQEKHLSLIYDFEGEDFEYNVKAMVGLNDSLYIISGTPDYNGMFFRIDRNGQGFEEIWKFDEVTRMPNSLIANDSIIYGTTRFSENGGGVLFQYSLIDHNLKVIKDFDIDDAQEIQIKYVTDSVFWLCSQISPVDEGSIFTINKDGSNFKKIYNNTSSETGQNPVDFVFYEDSIYIACFNGGGIPYVSNDGSTNSSGCFIRVNIDGSGYENIIQGSDSTGTQPSSLLIHDGKLIGLFGYSGSNAASGGRFFKSNLDGSSYEALGSLTDRAFTRLLLTDSLIYGMSSFNIFGLNPVNGEVRIFDDLLSNSDFGYDVVSSPAYLNDEVFFATLQGGPNRGGTILRWTNQAPEVIEEDSLVSNGRIVVTNNVAEINLKSIFSDPEGDKMTFFLDYDETKIQVTEENGNLNITSLVAGTNDITITVTDGWSGYNSTTISYSSENGSITSSNDLSSAPLLFPNPAHSTLNFNINNIELIEVLSLDGKLCFAKQMPNGYIDISSLKNGIYIVKIYTENESYSQKFLKQ</sequence>
<accession>A0A7X8SP62</accession>
<dbReference type="RefSeq" id="WP_168884550.1">
    <property type="nucleotide sequence ID" value="NZ_JABAIL010000008.1"/>
</dbReference>
<dbReference type="Proteomes" id="UP000585050">
    <property type="component" value="Unassembled WGS sequence"/>
</dbReference>
<comment type="caution">
    <text evidence="2">The sequence shown here is derived from an EMBL/GenBank/DDBJ whole genome shotgun (WGS) entry which is preliminary data.</text>
</comment>
<dbReference type="InterPro" id="IPR026444">
    <property type="entry name" value="Secre_tail"/>
</dbReference>
<proteinExistence type="predicted"/>
<evidence type="ECO:0000259" key="1">
    <source>
        <dbReference type="Pfam" id="PF18962"/>
    </source>
</evidence>
<evidence type="ECO:0000313" key="2">
    <source>
        <dbReference type="EMBL" id="NLR93838.1"/>
    </source>
</evidence>
<keyword evidence="3" id="KW-1185">Reference proteome</keyword>
<dbReference type="AlphaFoldDB" id="A0A7X8SP62"/>